<evidence type="ECO:0008006" key="4">
    <source>
        <dbReference type="Google" id="ProtNLM"/>
    </source>
</evidence>
<protein>
    <recommendedName>
        <fullName evidence="4">Secreted protein</fullName>
    </recommendedName>
</protein>
<feature type="signal peptide" evidence="1">
    <location>
        <begin position="1"/>
        <end position="25"/>
    </location>
</feature>
<evidence type="ECO:0000313" key="3">
    <source>
        <dbReference type="Proteomes" id="UP001589585"/>
    </source>
</evidence>
<dbReference type="EMBL" id="JBHMFC010000099">
    <property type="protein sequence ID" value="MFB9057850.1"/>
    <property type="molecule type" value="Genomic_DNA"/>
</dbReference>
<accession>A0ABV5FEK3</accession>
<comment type="caution">
    <text evidence="2">The sequence shown here is derived from an EMBL/GenBank/DDBJ whole genome shotgun (WGS) entry which is preliminary data.</text>
</comment>
<evidence type="ECO:0000313" key="2">
    <source>
        <dbReference type="EMBL" id="MFB9057850.1"/>
    </source>
</evidence>
<evidence type="ECO:0000256" key="1">
    <source>
        <dbReference type="SAM" id="SignalP"/>
    </source>
</evidence>
<reference evidence="2 3" key="1">
    <citation type="submission" date="2024-09" db="EMBL/GenBank/DDBJ databases">
        <authorList>
            <person name="Sun Q."/>
            <person name="Mori K."/>
        </authorList>
    </citation>
    <scope>NUCLEOTIDE SEQUENCE [LARGE SCALE GENOMIC DNA]</scope>
    <source>
        <strain evidence="2 3">CECT 8622</strain>
    </source>
</reference>
<keyword evidence="3" id="KW-1185">Reference proteome</keyword>
<dbReference type="InterPro" id="IPR058060">
    <property type="entry name" value="HYC_CC_PP"/>
</dbReference>
<dbReference type="Pfam" id="PF26622">
    <property type="entry name" value="DUF8199"/>
    <property type="match status" value="1"/>
</dbReference>
<dbReference type="InterPro" id="IPR058512">
    <property type="entry name" value="DUF8199"/>
</dbReference>
<dbReference type="RefSeq" id="WP_379862103.1">
    <property type="nucleotide sequence ID" value="NZ_JBHMFC010000099.1"/>
</dbReference>
<sequence>MKHVFHKVMALAMVFVVLLSTMSYTVDMHYCGDTLMDSAIFNTVKTCGMDMESPLKEDCSVTKKNCCNDEQVVLDNQDELQFHVDKISFEQQVFIASFVYSYINRFEGFDKNTSSFKDYTPPLVIKQIFKLDETYLI</sequence>
<organism evidence="2 3">
    <name type="scientific">Mariniflexile ostreae</name>
    <dbReference type="NCBI Taxonomy" id="1520892"/>
    <lineage>
        <taxon>Bacteria</taxon>
        <taxon>Pseudomonadati</taxon>
        <taxon>Bacteroidota</taxon>
        <taxon>Flavobacteriia</taxon>
        <taxon>Flavobacteriales</taxon>
        <taxon>Flavobacteriaceae</taxon>
        <taxon>Mariniflexile</taxon>
    </lineage>
</organism>
<dbReference type="NCBIfam" id="NF047658">
    <property type="entry name" value="HYC_CC_PP"/>
    <property type="match status" value="1"/>
</dbReference>
<keyword evidence="1" id="KW-0732">Signal</keyword>
<gene>
    <name evidence="2" type="ORF">ACFFU9_13980</name>
</gene>
<name>A0ABV5FEK3_9FLAO</name>
<feature type="chain" id="PRO_5047302008" description="Secreted protein" evidence="1">
    <location>
        <begin position="26"/>
        <end position="137"/>
    </location>
</feature>
<dbReference type="Proteomes" id="UP001589585">
    <property type="component" value="Unassembled WGS sequence"/>
</dbReference>
<proteinExistence type="predicted"/>